<dbReference type="EMBL" id="GANP01004068">
    <property type="protein sequence ID" value="JAB80400.1"/>
    <property type="molecule type" value="mRNA"/>
</dbReference>
<evidence type="ECO:0000313" key="1">
    <source>
        <dbReference type="EMBL" id="JAB80400.1"/>
    </source>
</evidence>
<dbReference type="AlphaFoldDB" id="V5HAK5"/>
<proteinExistence type="evidence at transcript level"/>
<reference evidence="1" key="1">
    <citation type="journal article" date="2015" name="Sci. Rep.">
        <title>Tissue- and time-dependent transcription in Ixodes ricinus salivary glands and midguts when blood feeding on the vertebrate host.</title>
        <authorList>
            <person name="Kotsyfakis M."/>
            <person name="Schwarz A."/>
            <person name="Erhart J."/>
            <person name="Ribeiro J.M."/>
        </authorList>
    </citation>
    <scope>NUCLEOTIDE SEQUENCE</scope>
    <source>
        <tissue evidence="1">Salivary gland and midgut</tissue>
    </source>
</reference>
<organism evidence="1">
    <name type="scientific">Ixodes ricinus</name>
    <name type="common">Common tick</name>
    <name type="synonym">Acarus ricinus</name>
    <dbReference type="NCBI Taxonomy" id="34613"/>
    <lineage>
        <taxon>Eukaryota</taxon>
        <taxon>Metazoa</taxon>
        <taxon>Ecdysozoa</taxon>
        <taxon>Arthropoda</taxon>
        <taxon>Chelicerata</taxon>
        <taxon>Arachnida</taxon>
        <taxon>Acari</taxon>
        <taxon>Parasitiformes</taxon>
        <taxon>Ixodida</taxon>
        <taxon>Ixodoidea</taxon>
        <taxon>Ixodidae</taxon>
        <taxon>Ixodinae</taxon>
        <taxon>Ixodes</taxon>
    </lineage>
</organism>
<sequence>LSTWVCSHLSQTLFPAFCGLYQTFVSLSGQSICVRLRLGVLSICAGILRSKWLPISNTSLFSATKSKYFQGLHQRFIRTRPNRDTREERLKRGRLHIRQLLADKNGK</sequence>
<feature type="non-terminal residue" evidence="1">
    <location>
        <position position="1"/>
    </location>
</feature>
<name>V5HAK5_IXORI</name>
<accession>V5HAK5</accession>
<protein>
    <submittedName>
        <fullName evidence="1">Uncharacterized protein</fullName>
    </submittedName>
</protein>